<evidence type="ECO:0000256" key="4">
    <source>
        <dbReference type="ARBA" id="ARBA00023163"/>
    </source>
</evidence>
<dbReference type="RefSeq" id="XP_022813242.1">
    <property type="nucleotide sequence ID" value="XM_022956158.1"/>
</dbReference>
<dbReference type="Proteomes" id="UP000072874">
    <property type="component" value="Chromosome 10"/>
</dbReference>
<feature type="compositionally biased region" description="Basic and acidic residues" evidence="6">
    <location>
        <begin position="37"/>
        <end position="52"/>
    </location>
</feature>
<organism evidence="9 10">
    <name type="scientific">Plasmodium yoelii</name>
    <dbReference type="NCBI Taxonomy" id="5861"/>
    <lineage>
        <taxon>Eukaryota</taxon>
        <taxon>Sar</taxon>
        <taxon>Alveolata</taxon>
        <taxon>Apicomplexa</taxon>
        <taxon>Aconoidasida</taxon>
        <taxon>Haemosporida</taxon>
        <taxon>Plasmodiidae</taxon>
        <taxon>Plasmodium</taxon>
        <taxon>Plasmodium (Vinckeia)</taxon>
    </lineage>
</organism>
<dbReference type="GO" id="GO:0005634">
    <property type="term" value="C:nucleus"/>
    <property type="evidence" value="ECO:0007669"/>
    <property type="project" value="UniProtKB-SubCell"/>
</dbReference>
<dbReference type="KEGG" id="pyo:PY17X_1003200"/>
<evidence type="ECO:0000256" key="6">
    <source>
        <dbReference type="SAM" id="MobiDB-lite"/>
    </source>
</evidence>
<evidence type="ECO:0000256" key="3">
    <source>
        <dbReference type="ARBA" id="ARBA00023125"/>
    </source>
</evidence>
<dbReference type="OMA" id="ATHISEH"/>
<feature type="domain" description="AP2-coincident C-terminal" evidence="8">
    <location>
        <begin position="3276"/>
        <end position="3391"/>
    </location>
</feature>
<evidence type="ECO:0000259" key="8">
    <source>
        <dbReference type="Pfam" id="PF14733"/>
    </source>
</evidence>
<dbReference type="GeneID" id="3801637"/>
<evidence type="ECO:0000313" key="9">
    <source>
        <dbReference type="EMBL" id="VTZ78768.1"/>
    </source>
</evidence>
<dbReference type="EMBL" id="LM993664">
    <property type="protein sequence ID" value="VTZ78768.1"/>
    <property type="molecule type" value="Genomic_DNA"/>
</dbReference>
<dbReference type="GO" id="GO:0003677">
    <property type="term" value="F:DNA binding"/>
    <property type="evidence" value="ECO:0007669"/>
    <property type="project" value="UniProtKB-KW"/>
</dbReference>
<feature type="compositionally biased region" description="Low complexity" evidence="6">
    <location>
        <begin position="2845"/>
        <end position="2862"/>
    </location>
</feature>
<feature type="region of interest" description="Disordered" evidence="6">
    <location>
        <begin position="1402"/>
        <end position="1436"/>
    </location>
</feature>
<dbReference type="Pfam" id="PF00847">
    <property type="entry name" value="AP2"/>
    <property type="match status" value="1"/>
</dbReference>
<evidence type="ECO:0000313" key="10">
    <source>
        <dbReference type="Proteomes" id="UP000072874"/>
    </source>
</evidence>
<accession>A0A4V0KLJ7</accession>
<feature type="region of interest" description="Disordered" evidence="6">
    <location>
        <begin position="2833"/>
        <end position="2862"/>
    </location>
</feature>
<dbReference type="OrthoDB" id="387736at2759"/>
<proteinExistence type="predicted"/>
<dbReference type="VEuPathDB" id="PlasmoDB:Py17XNL_001002090"/>
<dbReference type="VEuPathDB" id="PlasmoDB:PY01345"/>
<feature type="compositionally biased region" description="Polar residues" evidence="6">
    <location>
        <begin position="1402"/>
        <end position="1414"/>
    </location>
</feature>
<dbReference type="VEuPathDB" id="PlasmoDB:PY17X_1003200"/>
<feature type="compositionally biased region" description="Basic residues" evidence="6">
    <location>
        <begin position="1669"/>
        <end position="1678"/>
    </location>
</feature>
<dbReference type="VEuPathDB" id="PlasmoDB:PYYM_1003200"/>
<dbReference type="InterPro" id="IPR028078">
    <property type="entry name" value="ACDC"/>
</dbReference>
<dbReference type="VEuPathDB" id="PlasmoDB:PY01346"/>
<feature type="domain" description="AP2/ERF" evidence="7">
    <location>
        <begin position="739"/>
        <end position="791"/>
    </location>
</feature>
<keyword evidence="2" id="KW-0805">Transcription regulation</keyword>
<sequence length="3400" mass="397630">MNEGGIKDKPLEEDNLGLFTENISNISKLRSKNLNNVKDDLKKEEEPKEKKYNGHSKKNAQENSFDMICSNSNQEKRRYDQYNLSPYFEKEKYNNSNVAISPYQYSKNHYKCNPLDYIENKIIMNKEANKKLNNTRKKKLLKSQKSIIKLYNREIKTGGVVRCKNTKNDDISLNFEEEKNEVKCRETNSNDNKNQLNIDVVENLYNYNDFLCFSPNEIHKHNINGTNDNKIDTVIIEVCNNIKKIEKNSKIISEKERSDKLRKKEGYEGIRNNDMTNTEKEIKKIRTNFSDDISTNIGDKKADRNKYLPNINKKISCLENIIVNENDEKWDAEKMLYNNIPQKMEHNNSDIVCDIDKLRIDNLNMPKVILPINSQENKKEANNISERTSIIYRDKHNVCLNSKPNSKIHLIKILEKKTYKDSMIVNPIDKDNSSDKTNVLHIRYKNNPLSKCCDKINKLNHENNENVKKHNNISKTDLGVSRLKVGNRTASSLNEDEENVNEYGKGITTGCNVMNKNSKEDENNIHIKTDNKEKKISDQNFVDVCTTNASKCDEDMKDTKNSDSINNEDNNIREEYGLKKKKTCFLNKSTTTVICEKNNDRVNGKENNTYDNNALFGIEYESEFKGDKRKISYKNSLDILLKSEKENKLGDEEKYVFKNESPFINDIKSEETNYPSKCVSTDDVNNVLLNYGKKSVNNYENLNNCNDNYTNNYKKKKKRTGIPLNERKYYRVLAKQMVKIQGLTFDHNQIRWIAYWKNENNKQIQKHFPVCKYGFYKARQLALEFRNSKINEKDGNGKYEKNKTINKSETTYAKVNKKELSKKGSEKIESILNSGKNVTGAHLSYHPKSISSMHGNVKSKSKISGNKESVIFDKGNNTNNVCNINSDKIIPSKEKKYDFNFIENENIWVNDASNFLRNNEHLNVMFTNNGKINDINFSNILNSEVNTKLYDNNGLIGNVSSFHKQKQFSNCVPISSDITNSGNFLCQSKNENVKDDEINMQQNSMSNERIYPNEVPNNCTNSYCENNNGNCVHNYKNCNSNVNICMNIFENTYYNKSNNPTFSGDQNKTPLWAYPQNDVGYANYFNKFEGSNSINNRDMNGIYTENKQIEDKKFTEWNPQPQYLTCNSKERNDYYYKNDNCTNFSEKVFMHTNNIGTEKEGVNYTAEVERLDWKSRYNFNYVNNIIKNDNDLDGVSIERKNEEHNNDTKSIRNYDLTNNGNNILSNKNCIYQYRTSDNYFYDVNNNIGNLSNGDVISREKYEKNNEFDNTSSMTKNTILHKDVENSVALNKKIEIVDSNKCNRVIRKNRKGDSKSILNVFHDNRNNNLYYNKGMLHTYLSNRNENNEQDFTTKFGDNNNYFENVSNIVNVKKKNILKNNRINKISNSEKILEKEKNEISCNYSSKAETQNSTVGRSRKKKKKGEDNTGVEKERNKNDFNMTEKINNILEGDLNNKNPEKEAILDEIILKNRNKVKSSIEKINTIHEFYKNGERKEDGEIIGTKGKEKKQKSKNRKKGSTEKMFISVDENLSNHSTSMLQLIDINNRCVNKNYSDNTCLNFFKKETNNLIYHTRIGEINDTSYIENKFPNSIIDNKKSDKKYRPSKNEIKNRNNELYIDENNIKYVYNDDIAGEPKIGDGINEPYIIRKSEENNFTIEIDNMCYSGINANKKRKKKKKKGNESSEVKNDDNIDKVSDGNFKNCIENVREGELDKLEICSYKLKGDNEKNTKEDSNINYYHKIMKIPKMKGVHFDIRQKRWCAYGYKKKECFSVYRYGFLAARELAVRSRLNVQKRRNNLRLKKKTKNDISVSKRKSIPLRNIPSKKKRKKECEAISNDNIDNTNINGNILLKVNGIVSENNNGIYELPNLNKNNELIRNIYSVSDSHLYDIQNDNLISQNDYYKGLGTDISGENAFRNYQAGHISISSYPKNDILGDRNFKNVTSDTNDMGNAYLLCGYNNNVVIGNNKQNYNRLDNAPYLVGIKMTYDGKIMENQNSLTNEYNLSTIDMDTQINNRTELNKINDENYFGNYNINSINIKQDIGTNNYINSYSNNEMCLMDGDRNNNYVFMKNIEKNFNINSYDNEYPYFNHTNLNIPNEEILSKCFIGPNTRIPLADKYINHGERIEKYFYKKINPYEMENNEEAYYHDTFNNVDTIKKLNRTENYTNKFFETILNNVENNNTVIMSENTFRNDVINRISSDNNIDNLNNFCHENTMKENNLNVEKENATLLNWNCNTYSKYDEGMWNNGIGKGDNMGKHKIEYSNNYNTYNGNISMPFLEYYNNNFNDVECTKSCNIVGKEYFNNGEHGMDNKSEISNINYCIENKNLNIPKIHLSQNQYEITNFNKNMWISEHPKENENNQFAINETNIDQNYLNSNKINKKDNNNNYYIFPDCNIYNGANIECQNTSLSNDMLTINPTDVSEFMEQTNTQNGQSFYQDNVNNVGNFSNIYCNGTNRRRNLCGQNKSGISVEMVQINSPFLQKTYGETEAKLIRFGDNNTNTPKINNEKLSYSINDNQINKNFINDIEANNNNSEYKHNNIYPDVWRNSFDLHYTDRKNIPIKISFLSPNTHKVDKVVTIDENLENFNNENNFLFNSKNNTNKDCIGNRDDEKETTDLRITPNKYSDINNCQNNNIYMSRNDIYTDYHNSNNFNEENTNLKIENEDLCNNGSKMNEFTNSFSHESKQIYHEQNKIDDLWWENNNERVFTDPTIYPNNSIPYTCEPNNLLNSYVNNISDKHKFLFNYNNYEDINLKKNELNIGTEFSRSISANEIEINMQSYDERKNEKKKNICHYINNDMEYIRQGSSLINGKEVNPDQSFMNMCNLPKRLQNDNREKRNNKLNKYNDNNNSNRNDEMNQNINGDLIRDLNNLNNVKINNDLIPRYNPYIFFNNHTSRNYNDGNNFYNEQNCVTKIKNENKEYYDMEGYKGVFNSVEGHFGDVEQVPKRGNGFNRNENMFERSIDTISDESTHLNIGGRRNFMQSNVVNHFVNDPIKSQNMNPLVENIKNIKNINKRNETCTSLECDLNCYAIKRDNTENNSEEIINSNEKRIDDEEEMRIDVADNYNILDDDIEKGRKNPKIIKHINNFTYTDNNILKNIKFSSQTNNIKKGETFIDNNKYISNIFEKEKHNKKIFHHERKYKWMTDDRDISICFQKGHNNNVNGINSVGSSIHRINKKGTILKNVQITNKFNNKFMKKCLQIDISFDKNLKKKYTQNEKLINNYHISIFKNISISNILSLRCNIRRKDTLMESYCEYICLTLHDINVNRSKDASKTIYFKKVIYKFLIIDLFKNLNPIDFSNNGNIVENNDKLGKHPLFENLLREKKIQKYINILKKVEKYHIDIINNMYDLKSIQLYIDIFVTCLLKNIPSSKLSYDEHNMLIRSLLLFYFDSNK</sequence>
<feature type="compositionally biased region" description="Basic and acidic residues" evidence="6">
    <location>
        <begin position="2833"/>
        <end position="2842"/>
    </location>
</feature>
<protein>
    <submittedName>
        <fullName evidence="9">AP2 domain transcription factor AP2-SP2</fullName>
    </submittedName>
</protein>
<feature type="compositionally biased region" description="Basic and acidic residues" evidence="6">
    <location>
        <begin position="1422"/>
        <end position="1436"/>
    </location>
</feature>
<dbReference type="Gene3D" id="1.20.5.2050">
    <property type="match status" value="2"/>
</dbReference>
<dbReference type="InterPro" id="IPR001471">
    <property type="entry name" value="AP2/ERF_dom"/>
</dbReference>
<evidence type="ECO:0000259" key="7">
    <source>
        <dbReference type="Pfam" id="PF00847"/>
    </source>
</evidence>
<dbReference type="Pfam" id="PF14733">
    <property type="entry name" value="ACDC"/>
    <property type="match status" value="1"/>
</dbReference>
<comment type="subcellular location">
    <subcellularLocation>
        <location evidence="1">Nucleus</location>
    </subcellularLocation>
</comment>
<reference evidence="9 10" key="1">
    <citation type="journal article" date="2014" name="BMC Biol.">
        <title>A comprehensive evaluation of rodent malaria parasite genomes and gene expression.</title>
        <authorList>
            <person name="Otto T.D."/>
            <person name="Bohme U."/>
            <person name="Jackson A.P."/>
            <person name="Hunt M."/>
            <person name="Franke-Fayard B."/>
            <person name="Hoeijmakers W.A."/>
            <person name="Religa A.A."/>
            <person name="Robertson L."/>
            <person name="Sanders M."/>
            <person name="Ogun S.A."/>
            <person name="Cunningham D."/>
            <person name="Erhart A."/>
            <person name="Billker O."/>
            <person name="Khan S.M."/>
            <person name="Stunnenberg H.G."/>
            <person name="Langhorne J."/>
            <person name="Holder A.A."/>
            <person name="Waters A.P."/>
            <person name="Newbold C.I."/>
            <person name="Pain A."/>
            <person name="Berriman M."/>
            <person name="Janse C.J."/>
        </authorList>
    </citation>
    <scope>NUCLEOTIDE SEQUENCE [LARGE SCALE GENOMIC DNA]</scope>
    <source>
        <strain evidence="9 10">17X</strain>
    </source>
</reference>
<feature type="compositionally biased region" description="Basic and acidic residues" evidence="6">
    <location>
        <begin position="1679"/>
        <end position="1690"/>
    </location>
</feature>
<name>A0A4V0KLJ7_PLAYE</name>
<evidence type="ECO:0000256" key="2">
    <source>
        <dbReference type="ARBA" id="ARBA00023015"/>
    </source>
</evidence>
<evidence type="ECO:0000256" key="1">
    <source>
        <dbReference type="ARBA" id="ARBA00004123"/>
    </source>
</evidence>
<feature type="region of interest" description="Disordered" evidence="6">
    <location>
        <begin position="1669"/>
        <end position="1690"/>
    </location>
</feature>
<keyword evidence="5" id="KW-0539">Nucleus</keyword>
<keyword evidence="3" id="KW-0238">DNA-binding</keyword>
<dbReference type="GO" id="GO:0003700">
    <property type="term" value="F:DNA-binding transcription factor activity"/>
    <property type="evidence" value="ECO:0007669"/>
    <property type="project" value="InterPro"/>
</dbReference>
<gene>
    <name evidence="9" type="ORF">PY17X_1003200</name>
</gene>
<keyword evidence="4" id="KW-0804">Transcription</keyword>
<feature type="region of interest" description="Disordered" evidence="6">
    <location>
        <begin position="30"/>
        <end position="62"/>
    </location>
</feature>
<evidence type="ECO:0000256" key="5">
    <source>
        <dbReference type="ARBA" id="ARBA00023242"/>
    </source>
</evidence>